<dbReference type="Proteomes" id="UP000071962">
    <property type="component" value="Unassembled WGS sequence"/>
</dbReference>
<gene>
    <name evidence="2" type="ORF">ERS132551_01693</name>
</gene>
<feature type="domain" description="PIN like" evidence="1">
    <location>
        <begin position="17"/>
        <end position="264"/>
    </location>
</feature>
<evidence type="ECO:0000259" key="1">
    <source>
        <dbReference type="Pfam" id="PF18476"/>
    </source>
</evidence>
<dbReference type="AlphaFoldDB" id="A0A0Z8TLF4"/>
<name>A0A0Z8TLF4_STRSU</name>
<evidence type="ECO:0000313" key="2">
    <source>
        <dbReference type="EMBL" id="CYX21502.1"/>
    </source>
</evidence>
<dbReference type="RefSeq" id="WP_044763142.1">
    <property type="nucleotide sequence ID" value="NZ_CEKS01000068.1"/>
</dbReference>
<reference evidence="2 3" key="1">
    <citation type="submission" date="2016-02" db="EMBL/GenBank/DDBJ databases">
        <authorList>
            <consortium name="Pathogen Informatics"/>
        </authorList>
    </citation>
    <scope>NUCLEOTIDE SEQUENCE [LARGE SCALE GENOMIC DNA]</scope>
    <source>
        <strain evidence="2 3">SS1062</strain>
    </source>
</reference>
<accession>A0A0Z8TLF4</accession>
<dbReference type="EMBL" id="FIKT01000023">
    <property type="protein sequence ID" value="CYX21502.1"/>
    <property type="molecule type" value="Genomic_DNA"/>
</dbReference>
<sequence length="489" mass="57328">MDFIYFKEVVLNQDYKFYFDTNTFLSLYRKDEETVDRFSENIKSINNDIRIPSTVVGEYERNVSDAKIYLQKELKKSINSFPKNVSEKIRTSLNQISEQLVDNESTVIEEFKHFQKQVLEKVSETEEFLKSLEIEVNTIKIEKVSELISDFLIVDGNKLPPITMTEQIKYMNEGYTRAKHHFPPGYMDMKEKYHGLKKDANKRNQGQKKPSELIRYLGDYFIWSEIIKDVHDKNALFITSDLKEDWWEIPDKKFDLSSYEPRTELSEEFSEITNKNIEFIPFDLFISFLESVNNQELLQNYLFQNISELESLISNRVIDFVGGNENIIISENDIIWNSDITRGYVPYDHPIEVQDKEITSVEIEGITEGDDGSFSVELDVRVNVYGIFEVSSGLEDDIYRHVDGDFSQEGIAVSVIISFTKDMVLQVQEIRGSTGEEDYSDIIEQAEIESIDLTDSGLMVLDYEDPDEKHLEEYYQWAWDRDEERHAKW</sequence>
<proteinExistence type="predicted"/>
<dbReference type="Pfam" id="PF18476">
    <property type="entry name" value="PIN_8"/>
    <property type="match status" value="1"/>
</dbReference>
<organism evidence="2 3">
    <name type="scientific">Streptococcus suis</name>
    <dbReference type="NCBI Taxonomy" id="1307"/>
    <lineage>
        <taxon>Bacteria</taxon>
        <taxon>Bacillati</taxon>
        <taxon>Bacillota</taxon>
        <taxon>Bacilli</taxon>
        <taxon>Lactobacillales</taxon>
        <taxon>Streptococcaceae</taxon>
        <taxon>Streptococcus</taxon>
    </lineage>
</organism>
<dbReference type="InterPro" id="IPR041578">
    <property type="entry name" value="PIN_8"/>
</dbReference>
<evidence type="ECO:0000313" key="3">
    <source>
        <dbReference type="Proteomes" id="UP000071962"/>
    </source>
</evidence>
<protein>
    <recommendedName>
        <fullName evidence="1">PIN like domain-containing protein</fullName>
    </recommendedName>
</protein>